<keyword evidence="3" id="KW-0804">Transcription</keyword>
<dbReference type="InterPro" id="IPR000792">
    <property type="entry name" value="Tscrpt_reg_LuxR_C"/>
</dbReference>
<evidence type="ECO:0000256" key="2">
    <source>
        <dbReference type="ARBA" id="ARBA00023125"/>
    </source>
</evidence>
<dbReference type="Proteomes" id="UP001151234">
    <property type="component" value="Unassembled WGS sequence"/>
</dbReference>
<dbReference type="PROSITE" id="PS50043">
    <property type="entry name" value="HTH_LUXR_2"/>
    <property type="match status" value="1"/>
</dbReference>
<dbReference type="Gene3D" id="1.10.10.10">
    <property type="entry name" value="Winged helix-like DNA-binding domain superfamily/Winged helix DNA-binding domain"/>
    <property type="match status" value="1"/>
</dbReference>
<sequence length="76" mass="8354">MTDRILPKPSEEVSPLSHRECEVLTCLADGKNHAQAADTLNIAERTILYHVASARTKLGCRTRVETVAKAIRLGLI</sequence>
<dbReference type="GO" id="GO:0003677">
    <property type="term" value="F:DNA binding"/>
    <property type="evidence" value="ECO:0007669"/>
    <property type="project" value="UniProtKB-KW"/>
</dbReference>
<name>A0A9X3UFS1_9HYPH</name>
<dbReference type="PANTHER" id="PTHR44688">
    <property type="entry name" value="DNA-BINDING TRANSCRIPTIONAL ACTIVATOR DEVR_DOSR"/>
    <property type="match status" value="1"/>
</dbReference>
<dbReference type="GO" id="GO:0006355">
    <property type="term" value="P:regulation of DNA-templated transcription"/>
    <property type="evidence" value="ECO:0007669"/>
    <property type="project" value="InterPro"/>
</dbReference>
<dbReference type="RefSeq" id="WP_267989194.1">
    <property type="nucleotide sequence ID" value="NZ_JAPJZI010000001.1"/>
</dbReference>
<keyword evidence="6" id="KW-1185">Reference proteome</keyword>
<dbReference type="SMART" id="SM00421">
    <property type="entry name" value="HTH_LUXR"/>
    <property type="match status" value="1"/>
</dbReference>
<dbReference type="InterPro" id="IPR036388">
    <property type="entry name" value="WH-like_DNA-bd_sf"/>
</dbReference>
<accession>A0A9X3UFS1</accession>
<comment type="caution">
    <text evidence="5">The sequence shown here is derived from an EMBL/GenBank/DDBJ whole genome shotgun (WGS) entry which is preliminary data.</text>
</comment>
<dbReference type="InterPro" id="IPR016032">
    <property type="entry name" value="Sig_transdc_resp-reg_C-effctor"/>
</dbReference>
<evidence type="ECO:0000256" key="3">
    <source>
        <dbReference type="ARBA" id="ARBA00023163"/>
    </source>
</evidence>
<dbReference type="Pfam" id="PF00196">
    <property type="entry name" value="GerE"/>
    <property type="match status" value="1"/>
</dbReference>
<evidence type="ECO:0000256" key="1">
    <source>
        <dbReference type="ARBA" id="ARBA00023015"/>
    </source>
</evidence>
<reference evidence="5" key="1">
    <citation type="submission" date="2022-11" db="EMBL/GenBank/DDBJ databases">
        <title>Draft genome sequence of Hoeflea poritis E7-10 and Hoeflea prorocentri PM5-8, separated from scleractinian coral Porites lutea and marine dinoflagellate.</title>
        <authorList>
            <person name="Zhang G."/>
            <person name="Wei Q."/>
            <person name="Cai L."/>
        </authorList>
    </citation>
    <scope>NUCLEOTIDE SEQUENCE</scope>
    <source>
        <strain evidence="5">PM5-8</strain>
    </source>
</reference>
<dbReference type="SUPFAM" id="SSF46894">
    <property type="entry name" value="C-terminal effector domain of the bipartite response regulators"/>
    <property type="match status" value="1"/>
</dbReference>
<keyword evidence="2" id="KW-0238">DNA-binding</keyword>
<dbReference type="PANTHER" id="PTHR44688:SF16">
    <property type="entry name" value="DNA-BINDING TRANSCRIPTIONAL ACTIVATOR DEVR_DOSR"/>
    <property type="match status" value="1"/>
</dbReference>
<evidence type="ECO:0000313" key="5">
    <source>
        <dbReference type="EMBL" id="MDA5397742.1"/>
    </source>
</evidence>
<dbReference type="PRINTS" id="PR00038">
    <property type="entry name" value="HTHLUXR"/>
</dbReference>
<dbReference type="AlphaFoldDB" id="A0A9X3UFS1"/>
<evidence type="ECO:0000259" key="4">
    <source>
        <dbReference type="PROSITE" id="PS50043"/>
    </source>
</evidence>
<protein>
    <submittedName>
        <fullName evidence="5">Helix-turn-helix transcriptional regulator</fullName>
    </submittedName>
</protein>
<dbReference type="EMBL" id="JAPJZI010000001">
    <property type="protein sequence ID" value="MDA5397742.1"/>
    <property type="molecule type" value="Genomic_DNA"/>
</dbReference>
<evidence type="ECO:0000313" key="6">
    <source>
        <dbReference type="Proteomes" id="UP001151234"/>
    </source>
</evidence>
<proteinExistence type="predicted"/>
<organism evidence="5 6">
    <name type="scientific">Hoeflea prorocentri</name>
    <dbReference type="NCBI Taxonomy" id="1922333"/>
    <lineage>
        <taxon>Bacteria</taxon>
        <taxon>Pseudomonadati</taxon>
        <taxon>Pseudomonadota</taxon>
        <taxon>Alphaproteobacteria</taxon>
        <taxon>Hyphomicrobiales</taxon>
        <taxon>Rhizobiaceae</taxon>
        <taxon>Hoeflea</taxon>
    </lineage>
</organism>
<feature type="domain" description="HTH luxR-type" evidence="4">
    <location>
        <begin position="9"/>
        <end position="74"/>
    </location>
</feature>
<gene>
    <name evidence="5" type="ORF">OQ273_04065</name>
</gene>
<dbReference type="CDD" id="cd06170">
    <property type="entry name" value="LuxR_C_like"/>
    <property type="match status" value="1"/>
</dbReference>
<keyword evidence="1" id="KW-0805">Transcription regulation</keyword>